<dbReference type="SUPFAM" id="SSF116907">
    <property type="entry name" value="Hook domain"/>
    <property type="match status" value="1"/>
</dbReference>
<feature type="region of interest" description="Disordered" evidence="2">
    <location>
        <begin position="275"/>
        <end position="298"/>
    </location>
</feature>
<sequence length="416" mass="46802">MDAQSPTDDELVKVLRLVVGLVVRSEGNDQHVHAMQSLSYEDQMTMMNLVESVLASVEPSDSAEPLEGIEADATTSSSSQAAAQEIAALQRDLDRMNESYQVQHERLVSVEAELQRVQDEHRQLDQLVASLHQVERERDALRDEQEEWRLMVEQSKKQERQLEMLRARAEEATELRRQVKELKSKNKALAHDMANEADRSASDLREQHRSAARKSERMYAELEEAHEAVTQERDVLEARCYQLEEQRRADQKQLDTLLERVRTLDLEMGSLAPTLADETGELAPLETEPQGGSEPEGPVAQLANDWQGVRLADEAPSRDLLKQTDPSTTPLAHVPDWERECYALRQEQKLMASAYQKLSVQLYDTRWGNIAPPLSNSSAEAHALPSSPAPGTSWLSRQRTTLAQALSLSSSQPGRS</sequence>
<proteinExistence type="predicted"/>
<dbReference type="InterPro" id="IPR036872">
    <property type="entry name" value="CH_dom_sf"/>
</dbReference>
<evidence type="ECO:0000313" key="3">
    <source>
        <dbReference type="EMBL" id="WFD28322.1"/>
    </source>
</evidence>
<name>A0AAF0ETV4_9BASI</name>
<feature type="coiled-coil region" evidence="1">
    <location>
        <begin position="79"/>
        <end position="246"/>
    </location>
</feature>
<dbReference type="AlphaFoldDB" id="A0AAF0ETV4"/>
<evidence type="ECO:0000313" key="4">
    <source>
        <dbReference type="Proteomes" id="UP001213623"/>
    </source>
</evidence>
<gene>
    <name evidence="3" type="ORF">MNAN1_003331</name>
</gene>
<reference evidence="3" key="1">
    <citation type="submission" date="2023-03" db="EMBL/GenBank/DDBJ databases">
        <title>Mating type loci evolution in Malassezia.</title>
        <authorList>
            <person name="Coelho M.A."/>
        </authorList>
    </citation>
    <scope>NUCLEOTIDE SEQUENCE</scope>
    <source>
        <strain evidence="3">CBS 9557</strain>
    </source>
</reference>
<organism evidence="3 4">
    <name type="scientific">Malassezia nana</name>
    <dbReference type="NCBI Taxonomy" id="180528"/>
    <lineage>
        <taxon>Eukaryota</taxon>
        <taxon>Fungi</taxon>
        <taxon>Dikarya</taxon>
        <taxon>Basidiomycota</taxon>
        <taxon>Ustilaginomycotina</taxon>
        <taxon>Malasseziomycetes</taxon>
        <taxon>Malasseziales</taxon>
        <taxon>Malasseziaceae</taxon>
        <taxon>Malassezia</taxon>
    </lineage>
</organism>
<protein>
    <submittedName>
        <fullName evidence="3">Uncharacterized protein</fullName>
    </submittedName>
</protein>
<dbReference type="Proteomes" id="UP001213623">
    <property type="component" value="Chromosome 6"/>
</dbReference>
<evidence type="ECO:0000256" key="1">
    <source>
        <dbReference type="SAM" id="Coils"/>
    </source>
</evidence>
<accession>A0AAF0ETV4</accession>
<feature type="region of interest" description="Disordered" evidence="2">
    <location>
        <begin position="369"/>
        <end position="394"/>
    </location>
</feature>
<dbReference type="Gene3D" id="1.10.418.10">
    <property type="entry name" value="Calponin-like domain"/>
    <property type="match status" value="1"/>
</dbReference>
<evidence type="ECO:0000256" key="2">
    <source>
        <dbReference type="SAM" id="MobiDB-lite"/>
    </source>
</evidence>
<keyword evidence="4" id="KW-1185">Reference proteome</keyword>
<keyword evidence="1" id="KW-0175">Coiled coil</keyword>
<dbReference type="EMBL" id="CP119897">
    <property type="protein sequence ID" value="WFD28322.1"/>
    <property type="molecule type" value="Genomic_DNA"/>
</dbReference>